<organism evidence="3 4">
    <name type="scientific">Puccinia sorghi</name>
    <dbReference type="NCBI Taxonomy" id="27349"/>
    <lineage>
        <taxon>Eukaryota</taxon>
        <taxon>Fungi</taxon>
        <taxon>Dikarya</taxon>
        <taxon>Basidiomycota</taxon>
        <taxon>Pucciniomycotina</taxon>
        <taxon>Pucciniomycetes</taxon>
        <taxon>Pucciniales</taxon>
        <taxon>Pucciniaceae</taxon>
        <taxon>Puccinia</taxon>
    </lineage>
</organism>
<comment type="caution">
    <text evidence="3">The sequence shown here is derived from an EMBL/GenBank/DDBJ whole genome shotgun (WGS) entry which is preliminary data.</text>
</comment>
<dbReference type="Proteomes" id="UP000037035">
    <property type="component" value="Unassembled WGS sequence"/>
</dbReference>
<keyword evidence="4" id="KW-1185">Reference proteome</keyword>
<feature type="region of interest" description="Disordered" evidence="1">
    <location>
        <begin position="65"/>
        <end position="211"/>
    </location>
</feature>
<evidence type="ECO:0000256" key="1">
    <source>
        <dbReference type="SAM" id="MobiDB-lite"/>
    </source>
</evidence>
<dbReference type="OrthoDB" id="2537459at2759"/>
<dbReference type="AlphaFoldDB" id="A0A0L6VHK4"/>
<gene>
    <name evidence="3" type="ORF">VP01_158g7</name>
</gene>
<sequence>MSQPQSLISPYPRLEQRQEIPSDFFSYYIIYFVMWANSTQSTLSSPPPTTTNQSSTSLIQIASTKFASASATPTPSSSSQLSSSLPSPSPSASSTTASPIATPSSSTPNPTSSSSPTPSSTGSNPQPSPTSTSASVQPTSSSSSTPDQQTSSSQSSTAPSSPTPVQTASSDLPSQSSSSPSNSIPNTSSTSVPPPSPSSEPVTNTFSSRPSASSQVSSQIIVITSTDYLTITDTAGGVHTLTSYVGVSSNAPVTTISAPGGTIIAQLHNGDTHPPGFFDNRGAVIGTFLTIGLIVLAGSAAIIWRLARFRRARLRARQEKDAELNINNFLASEEDGQVAMLPQTDDFQTIPLNHEAPQIDPSQLAPALYHQQAGDSTLGYLDDPSYLNMQEIHPVRFSHRTGRSSDLNTMNTEEWGRYVHNNFSNGGSQIFGDGTKQQLVRVDEEVTVPEGPPIIISSAETSAGHLSSFHTPAADSPPEIHTVEQETFKMVSPPQFALEDQIPRADQRLEPTILPRCNPHRPRSRDQDELSSLRDEEDYSRRILRVSNPDHEESSDHHSTTQS</sequence>
<dbReference type="EMBL" id="LAVV01006381">
    <property type="protein sequence ID" value="KNZ60238.1"/>
    <property type="molecule type" value="Genomic_DNA"/>
</dbReference>
<name>A0A0L6VHK4_9BASI</name>
<protein>
    <recommendedName>
        <fullName evidence="5">REJ domain-containing protein</fullName>
    </recommendedName>
</protein>
<proteinExistence type="predicted"/>
<keyword evidence="2" id="KW-0812">Transmembrane</keyword>
<feature type="compositionally biased region" description="Basic and acidic residues" evidence="1">
    <location>
        <begin position="548"/>
        <end position="563"/>
    </location>
</feature>
<dbReference type="VEuPathDB" id="FungiDB:VP01_158g7"/>
<accession>A0A0L6VHK4</accession>
<evidence type="ECO:0000313" key="4">
    <source>
        <dbReference type="Proteomes" id="UP000037035"/>
    </source>
</evidence>
<reference evidence="3 4" key="1">
    <citation type="submission" date="2015-08" db="EMBL/GenBank/DDBJ databases">
        <title>Next Generation Sequencing and Analysis of the Genome of Puccinia sorghi L Schw, the Causal Agent of Maize Common Rust.</title>
        <authorList>
            <person name="Rochi L."/>
            <person name="Burguener G."/>
            <person name="Darino M."/>
            <person name="Turjanski A."/>
            <person name="Kreff E."/>
            <person name="Dieguez M.J."/>
            <person name="Sacco F."/>
        </authorList>
    </citation>
    <scope>NUCLEOTIDE SEQUENCE [LARGE SCALE GENOMIC DNA]</scope>
    <source>
        <strain evidence="3 4">RO10H11247</strain>
    </source>
</reference>
<feature type="compositionally biased region" description="Basic and acidic residues" evidence="1">
    <location>
        <begin position="524"/>
        <end position="534"/>
    </location>
</feature>
<keyword evidence="2" id="KW-0472">Membrane</keyword>
<keyword evidence="2" id="KW-1133">Transmembrane helix</keyword>
<dbReference type="STRING" id="27349.A0A0L6VHK4"/>
<feature type="region of interest" description="Disordered" evidence="1">
    <location>
        <begin position="503"/>
        <end position="563"/>
    </location>
</feature>
<evidence type="ECO:0000313" key="3">
    <source>
        <dbReference type="EMBL" id="KNZ60238.1"/>
    </source>
</evidence>
<feature type="compositionally biased region" description="Low complexity" evidence="1">
    <location>
        <begin position="67"/>
        <end position="191"/>
    </location>
</feature>
<feature type="transmembrane region" description="Helical" evidence="2">
    <location>
        <begin position="283"/>
        <end position="307"/>
    </location>
</feature>
<evidence type="ECO:0000256" key="2">
    <source>
        <dbReference type="SAM" id="Phobius"/>
    </source>
</evidence>
<evidence type="ECO:0008006" key="5">
    <source>
        <dbReference type="Google" id="ProtNLM"/>
    </source>
</evidence>